<dbReference type="OrthoDB" id="1898716at2759"/>
<accession>A0A8J5RRP5</accession>
<dbReference type="GO" id="GO:0005634">
    <property type="term" value="C:nucleus"/>
    <property type="evidence" value="ECO:0007669"/>
    <property type="project" value="InterPro"/>
</dbReference>
<dbReference type="EMBL" id="JAAALK010000288">
    <property type="protein sequence ID" value="KAG8052912.1"/>
    <property type="molecule type" value="Genomic_DNA"/>
</dbReference>
<sequence length="189" mass="21700">MKEKLLGKKTRTESELLLVKATIERYKKANSDTASSGTVAAVDAQYYQQESSKLRHLISSLQNGNSRTILGDSINTMSLRELKSQETKLEKSIAKIRTRKNELLYAEVEYMQKREVELQSDNMYLRSKVAENERGQQQPVLNMMEAASTSEYDHLVPYDSRNFLQVNIMQQPQHYSHQLQQAPTTLQLG</sequence>
<dbReference type="Pfam" id="PF01486">
    <property type="entry name" value="K-box"/>
    <property type="match status" value="1"/>
</dbReference>
<evidence type="ECO:0000313" key="2">
    <source>
        <dbReference type="EMBL" id="KAG8052912.1"/>
    </source>
</evidence>
<dbReference type="AlphaFoldDB" id="A0A8J5RRP5"/>
<organism evidence="2 3">
    <name type="scientific">Zizania palustris</name>
    <name type="common">Northern wild rice</name>
    <dbReference type="NCBI Taxonomy" id="103762"/>
    <lineage>
        <taxon>Eukaryota</taxon>
        <taxon>Viridiplantae</taxon>
        <taxon>Streptophyta</taxon>
        <taxon>Embryophyta</taxon>
        <taxon>Tracheophyta</taxon>
        <taxon>Spermatophyta</taxon>
        <taxon>Magnoliopsida</taxon>
        <taxon>Liliopsida</taxon>
        <taxon>Poales</taxon>
        <taxon>Poaceae</taxon>
        <taxon>BOP clade</taxon>
        <taxon>Oryzoideae</taxon>
        <taxon>Oryzeae</taxon>
        <taxon>Zizaniinae</taxon>
        <taxon>Zizania</taxon>
    </lineage>
</organism>
<gene>
    <name evidence="2" type="ORF">GUJ93_ZPchr0001g30674</name>
</gene>
<evidence type="ECO:0000259" key="1">
    <source>
        <dbReference type="PROSITE" id="PS51297"/>
    </source>
</evidence>
<dbReference type="GO" id="GO:0003700">
    <property type="term" value="F:DNA-binding transcription factor activity"/>
    <property type="evidence" value="ECO:0007669"/>
    <property type="project" value="InterPro"/>
</dbReference>
<keyword evidence="3" id="KW-1185">Reference proteome</keyword>
<protein>
    <recommendedName>
        <fullName evidence="1">K-box domain-containing protein</fullName>
    </recommendedName>
</protein>
<dbReference type="Proteomes" id="UP000729402">
    <property type="component" value="Unassembled WGS sequence"/>
</dbReference>
<proteinExistence type="predicted"/>
<dbReference type="InterPro" id="IPR002487">
    <property type="entry name" value="TF_Kbox"/>
</dbReference>
<name>A0A8J5RRP5_ZIZPA</name>
<evidence type="ECO:0000313" key="3">
    <source>
        <dbReference type="Proteomes" id="UP000729402"/>
    </source>
</evidence>
<comment type="caution">
    <text evidence="2">The sequence shown here is derived from an EMBL/GenBank/DDBJ whole genome shotgun (WGS) entry which is preliminary data.</text>
</comment>
<dbReference type="PROSITE" id="PS51297">
    <property type="entry name" value="K_BOX"/>
    <property type="match status" value="1"/>
</dbReference>
<reference evidence="2" key="2">
    <citation type="submission" date="2021-02" db="EMBL/GenBank/DDBJ databases">
        <authorList>
            <person name="Kimball J.A."/>
            <person name="Haas M.W."/>
            <person name="Macchietto M."/>
            <person name="Kono T."/>
            <person name="Duquette J."/>
            <person name="Shao M."/>
        </authorList>
    </citation>
    <scope>NUCLEOTIDE SEQUENCE</scope>
    <source>
        <tissue evidence="2">Fresh leaf tissue</tissue>
    </source>
</reference>
<reference evidence="2" key="1">
    <citation type="journal article" date="2021" name="bioRxiv">
        <title>Whole Genome Assembly and Annotation of Northern Wild Rice, Zizania palustris L., Supports a Whole Genome Duplication in the Zizania Genus.</title>
        <authorList>
            <person name="Haas M."/>
            <person name="Kono T."/>
            <person name="Macchietto M."/>
            <person name="Millas R."/>
            <person name="McGilp L."/>
            <person name="Shao M."/>
            <person name="Duquette J."/>
            <person name="Hirsch C.N."/>
            <person name="Kimball J."/>
        </authorList>
    </citation>
    <scope>NUCLEOTIDE SEQUENCE</scope>
    <source>
        <tissue evidence="2">Fresh leaf tissue</tissue>
    </source>
</reference>
<feature type="domain" description="K-box" evidence="1">
    <location>
        <begin position="44"/>
        <end position="135"/>
    </location>
</feature>